<comment type="caution">
    <text evidence="1">The sequence shown here is derived from an EMBL/GenBank/DDBJ whole genome shotgun (WGS) entry which is preliminary data.</text>
</comment>
<protein>
    <submittedName>
        <fullName evidence="1">Alkaline phosphatase family protein</fullName>
    </submittedName>
</protein>
<dbReference type="PANTHER" id="PTHR10151">
    <property type="entry name" value="ECTONUCLEOTIDE PYROPHOSPHATASE/PHOSPHODIESTERASE"/>
    <property type="match status" value="1"/>
</dbReference>
<dbReference type="PANTHER" id="PTHR10151:SF120">
    <property type="entry name" value="BIS(5'-ADENOSYL)-TRIPHOSPHATASE"/>
    <property type="match status" value="1"/>
</dbReference>
<sequence>MLSTAKTSELAQRTGLPTDWYADGLVWPDYAGGGLFNLAVSLARACGADVPADYRDLMLGGDVAASSRWAGSDTLVFFLIDGLGDNFLSRNRDIAPNLWRERVQSLTSVFPSTTATAITTLMTAQPAAVHGLIGWYVRDEETDSIVAPLPMRHRSGAAIDDVALLARLLHTAPMLETAKRMSRVVTLADLAEGPYSRHHRRDASVHEYATLDSLAWSVFRAEREMRTATSQQKFIYAYTPLLDAAGHDFGMESRQARDVLARLDEVYAQMRSLLPDAQFVVSSDHGFTDNPPENQIVLSDHADLYAMLRAPLTGERRAAYCHVKAEYQTVFGLRVAERFGDRVHAMPAALAFDAGLFGPGFGSEALLRGGDWLLIPRDDWTVLDRVDGEKSHAMLGVHGGLSAAEMHVPLILSPARL</sequence>
<evidence type="ECO:0000313" key="1">
    <source>
        <dbReference type="EMBL" id="MEC5386847.1"/>
    </source>
</evidence>
<dbReference type="EMBL" id="JAYXHS010000002">
    <property type="protein sequence ID" value="MEC5386847.1"/>
    <property type="molecule type" value="Genomic_DNA"/>
</dbReference>
<name>A0ABU6K5D0_9RHOO</name>
<reference evidence="1 2" key="1">
    <citation type="submission" date="2024-01" db="EMBL/GenBank/DDBJ databases">
        <title>Uliginosibacterium soil sp. nov.</title>
        <authorList>
            <person name="Lv Y."/>
        </authorList>
    </citation>
    <scope>NUCLEOTIDE SEQUENCE [LARGE SCALE GENOMIC DNA]</scope>
    <source>
        <strain evidence="1 2">H3</strain>
    </source>
</reference>
<dbReference type="InterPro" id="IPR002591">
    <property type="entry name" value="Phosphodiest/P_Trfase"/>
</dbReference>
<organism evidence="1 2">
    <name type="scientific">Uliginosibacterium silvisoli</name>
    <dbReference type="NCBI Taxonomy" id="3114758"/>
    <lineage>
        <taxon>Bacteria</taxon>
        <taxon>Pseudomonadati</taxon>
        <taxon>Pseudomonadota</taxon>
        <taxon>Betaproteobacteria</taxon>
        <taxon>Rhodocyclales</taxon>
        <taxon>Zoogloeaceae</taxon>
        <taxon>Uliginosibacterium</taxon>
    </lineage>
</organism>
<dbReference type="Gene3D" id="3.40.720.10">
    <property type="entry name" value="Alkaline Phosphatase, subunit A"/>
    <property type="match status" value="1"/>
</dbReference>
<dbReference type="InterPro" id="IPR017850">
    <property type="entry name" value="Alkaline_phosphatase_core_sf"/>
</dbReference>
<proteinExistence type="predicted"/>
<gene>
    <name evidence="1" type="ORF">VVD49_14025</name>
</gene>
<dbReference type="Proteomes" id="UP001331561">
    <property type="component" value="Unassembled WGS sequence"/>
</dbReference>
<evidence type="ECO:0000313" key="2">
    <source>
        <dbReference type="Proteomes" id="UP001331561"/>
    </source>
</evidence>
<dbReference type="SUPFAM" id="SSF53649">
    <property type="entry name" value="Alkaline phosphatase-like"/>
    <property type="match status" value="1"/>
</dbReference>
<keyword evidence="2" id="KW-1185">Reference proteome</keyword>
<accession>A0ABU6K5D0</accession>
<dbReference type="Pfam" id="PF01663">
    <property type="entry name" value="Phosphodiest"/>
    <property type="match status" value="1"/>
</dbReference>
<dbReference type="RefSeq" id="WP_327599805.1">
    <property type="nucleotide sequence ID" value="NZ_JAYXHS010000002.1"/>
</dbReference>